<dbReference type="Proteomes" id="UP000000547">
    <property type="component" value="Chromosome"/>
</dbReference>
<dbReference type="KEGG" id="cps:CPS_4499"/>
<reference evidence="1" key="1">
    <citation type="journal article" date="2005" name="Proc. Natl. Acad. Sci. U.S.A.">
        <title>The psychrophilic lifestyle as revealed by the genome sequence of Colwellia psychrerythraea 34H through genomic and proteomic analyses.</title>
        <authorList>
            <person name="Methe B.A."/>
            <person name="Nelson K.E."/>
            <person name="Deming J.W."/>
            <person name="Momen B."/>
            <person name="Melamud E."/>
            <person name="Zhang X."/>
            <person name="Moult J."/>
            <person name="Madupu R."/>
            <person name="Nelson W.C."/>
            <person name="Dodson R.J."/>
            <person name="Brinkac L.M."/>
            <person name="Daugherty S.C."/>
            <person name="Durkin A.S."/>
            <person name="DeBoy R.T."/>
            <person name="Kolonay J.F."/>
            <person name="Sullivan S.A."/>
            <person name="Zhou L."/>
            <person name="Davidsen T.M."/>
            <person name="Wu M."/>
            <person name="Huston A.L."/>
            <person name="Lewis M."/>
            <person name="Weaver B."/>
            <person name="Weidman J.F."/>
            <person name="Khouri H."/>
            <person name="Utterback T.R."/>
            <person name="Feldblyum T.V."/>
            <person name="Fraser C.M."/>
        </authorList>
    </citation>
    <scope>NUCLEOTIDE SEQUENCE [LARGE SCALE GENOMIC DNA]</scope>
    <source>
        <strain evidence="1">34H</strain>
    </source>
</reference>
<dbReference type="AlphaFoldDB" id="Q47VM5"/>
<dbReference type="STRING" id="167879.CPS_4499"/>
<name>Q47VM5_COLP3</name>
<dbReference type="EMBL" id="CP000083">
    <property type="protein sequence ID" value="AAZ26047.1"/>
    <property type="molecule type" value="Genomic_DNA"/>
</dbReference>
<dbReference type="HOGENOM" id="CLU_3268564_0_0_6"/>
<sequence>MNNEKCLYQQIVFAVIVIFDKCLYLYRAKNNEINIVYRRVI</sequence>
<evidence type="ECO:0000313" key="2">
    <source>
        <dbReference type="Proteomes" id="UP000000547"/>
    </source>
</evidence>
<protein>
    <submittedName>
        <fullName evidence="1">Uncharacterized protein</fullName>
    </submittedName>
</protein>
<accession>Q47VM5</accession>
<organism evidence="1 2">
    <name type="scientific">Colwellia psychrerythraea (strain 34H / ATCC BAA-681)</name>
    <name type="common">Vibrio psychroerythus</name>
    <dbReference type="NCBI Taxonomy" id="167879"/>
    <lineage>
        <taxon>Bacteria</taxon>
        <taxon>Pseudomonadati</taxon>
        <taxon>Pseudomonadota</taxon>
        <taxon>Gammaproteobacteria</taxon>
        <taxon>Alteromonadales</taxon>
        <taxon>Colwelliaceae</taxon>
        <taxon>Colwellia</taxon>
    </lineage>
</organism>
<proteinExistence type="predicted"/>
<evidence type="ECO:0000313" key="1">
    <source>
        <dbReference type="EMBL" id="AAZ26047.1"/>
    </source>
</evidence>
<gene>
    <name evidence="1" type="ordered locus">CPS_4499</name>
</gene>